<dbReference type="OrthoDB" id="9801289at2"/>
<dbReference type="PANTHER" id="PTHR32338:SF10">
    <property type="entry name" value="N-ACETYL-GAMMA-GLUTAMYL-PHOSPHATE REDUCTASE, CHLOROPLASTIC-RELATED"/>
    <property type="match status" value="1"/>
</dbReference>
<dbReference type="InterPro" id="IPR050085">
    <property type="entry name" value="AGPR"/>
</dbReference>
<comment type="pathway">
    <text evidence="1 7">Amino-acid biosynthesis; L-arginine biosynthesis; N(2)-acetyl-L-ornithine from L-glutamate: step 3/4.</text>
</comment>
<dbReference type="Gene3D" id="3.40.50.720">
    <property type="entry name" value="NAD(P)-binding Rossmann-like Domain"/>
    <property type="match status" value="1"/>
</dbReference>
<gene>
    <name evidence="7" type="primary">argC</name>
    <name evidence="10" type="ORF">CF386_08315</name>
</gene>
<dbReference type="Gene3D" id="3.30.360.10">
    <property type="entry name" value="Dihydrodipicolinate Reductase, domain 2"/>
    <property type="match status" value="1"/>
</dbReference>
<dbReference type="InterPro" id="IPR058924">
    <property type="entry name" value="AGPR_dimerisation_dom"/>
</dbReference>
<dbReference type="SUPFAM" id="SSF55347">
    <property type="entry name" value="Glyceraldehyde-3-phosphate dehydrogenase-like, C-terminal domain"/>
    <property type="match status" value="1"/>
</dbReference>
<dbReference type="UniPathway" id="UPA00068">
    <property type="reaction ID" value="UER00108"/>
</dbReference>
<dbReference type="GO" id="GO:0003942">
    <property type="term" value="F:N-acetyl-gamma-glutamyl-phosphate reductase activity"/>
    <property type="evidence" value="ECO:0007669"/>
    <property type="project" value="UniProtKB-UniRule"/>
</dbReference>
<keyword evidence="5 7" id="KW-0560">Oxidoreductase</keyword>
<dbReference type="Pfam" id="PF01118">
    <property type="entry name" value="Semialdhyde_dh"/>
    <property type="match status" value="1"/>
</dbReference>
<evidence type="ECO:0000256" key="4">
    <source>
        <dbReference type="ARBA" id="ARBA00022857"/>
    </source>
</evidence>
<protein>
    <recommendedName>
        <fullName evidence="7">N-acetyl-gamma-glutamyl-phosphate reductase</fullName>
        <shortName evidence="7">AGPR</shortName>
        <ecNumber evidence="7">1.2.1.38</ecNumber>
    </recommendedName>
    <alternativeName>
        <fullName evidence="7">N-acetyl-glutamate semialdehyde dehydrogenase</fullName>
        <shortName evidence="7">NAGSA dehydrogenase</shortName>
    </alternativeName>
</protein>
<reference evidence="10 11" key="1">
    <citation type="journal article" date="2016" name="Int. J. Syst. Evol. Microbiol.">
        <title>Paraphotobacterium marinum gen. nov., sp. nov., a member of the family Vibrionaceae, isolated from surface seawater.</title>
        <authorList>
            <person name="Huang Z."/>
            <person name="Dong C."/>
            <person name="Shao Z."/>
        </authorList>
    </citation>
    <scope>NUCLEOTIDE SEQUENCE [LARGE SCALE GENOMIC DNA]</scope>
    <source>
        <strain evidence="10 11">NSCS20N07D</strain>
    </source>
</reference>
<keyword evidence="2 7" id="KW-0055">Arginine biosynthesis</keyword>
<dbReference type="SMART" id="SM00859">
    <property type="entry name" value="Semialdhyde_dh"/>
    <property type="match status" value="1"/>
</dbReference>
<comment type="function">
    <text evidence="7">Catalyzes the NADPH-dependent reduction of N-acetyl-5-glutamyl phosphate to yield N-acetyl-L-glutamate 5-semialdehyde.</text>
</comment>
<evidence type="ECO:0000256" key="8">
    <source>
        <dbReference type="PROSITE-ProRule" id="PRU10010"/>
    </source>
</evidence>
<dbReference type="GO" id="GO:0070401">
    <property type="term" value="F:NADP+ binding"/>
    <property type="evidence" value="ECO:0007669"/>
    <property type="project" value="InterPro"/>
</dbReference>
<dbReference type="GO" id="GO:0006526">
    <property type="term" value="P:L-arginine biosynthetic process"/>
    <property type="evidence" value="ECO:0007669"/>
    <property type="project" value="UniProtKB-UniRule"/>
</dbReference>
<dbReference type="CDD" id="cd23934">
    <property type="entry name" value="AGPR_1_C"/>
    <property type="match status" value="1"/>
</dbReference>
<dbReference type="RefSeq" id="WP_089073971.1">
    <property type="nucleotide sequence ID" value="NZ_CBCSAM010000002.1"/>
</dbReference>
<dbReference type="HAMAP" id="MF_00150">
    <property type="entry name" value="ArgC_type1"/>
    <property type="match status" value="1"/>
</dbReference>
<comment type="subcellular location">
    <subcellularLocation>
        <location evidence="7">Cytoplasm</location>
    </subcellularLocation>
</comment>
<dbReference type="NCBIfam" id="TIGR01850">
    <property type="entry name" value="argC"/>
    <property type="match status" value="1"/>
</dbReference>
<dbReference type="InterPro" id="IPR000534">
    <property type="entry name" value="Semialdehyde_DH_NAD-bd"/>
</dbReference>
<evidence type="ECO:0000256" key="3">
    <source>
        <dbReference type="ARBA" id="ARBA00022605"/>
    </source>
</evidence>
<evidence type="ECO:0000256" key="6">
    <source>
        <dbReference type="ARBA" id="ARBA00050557"/>
    </source>
</evidence>
<dbReference type="InterPro" id="IPR000706">
    <property type="entry name" value="AGPR_type-1"/>
</dbReference>
<dbReference type="Proteomes" id="UP000242175">
    <property type="component" value="Chromosome small"/>
</dbReference>
<comment type="catalytic activity">
    <reaction evidence="6 7">
        <text>N-acetyl-L-glutamate 5-semialdehyde + phosphate + NADP(+) = N-acetyl-L-glutamyl 5-phosphate + NADPH + H(+)</text>
        <dbReference type="Rhea" id="RHEA:21588"/>
        <dbReference type="ChEBI" id="CHEBI:15378"/>
        <dbReference type="ChEBI" id="CHEBI:29123"/>
        <dbReference type="ChEBI" id="CHEBI:43474"/>
        <dbReference type="ChEBI" id="CHEBI:57783"/>
        <dbReference type="ChEBI" id="CHEBI:57936"/>
        <dbReference type="ChEBI" id="CHEBI:58349"/>
        <dbReference type="EC" id="1.2.1.38"/>
    </reaction>
</comment>
<evidence type="ECO:0000256" key="2">
    <source>
        <dbReference type="ARBA" id="ARBA00022571"/>
    </source>
</evidence>
<proteinExistence type="inferred from homology"/>
<keyword evidence="4 7" id="KW-0521">NADP</keyword>
<comment type="similarity">
    <text evidence="7">Belongs to the NAGSA dehydrogenase family. Type 1 subfamily.</text>
</comment>
<dbReference type="SUPFAM" id="SSF51735">
    <property type="entry name" value="NAD(P)-binding Rossmann-fold domains"/>
    <property type="match status" value="1"/>
</dbReference>
<dbReference type="EC" id="1.2.1.38" evidence="7"/>
<dbReference type="AlphaFoldDB" id="A0A220VGI6"/>
<dbReference type="InterPro" id="IPR036291">
    <property type="entry name" value="NAD(P)-bd_dom_sf"/>
</dbReference>
<dbReference type="FunFam" id="3.30.360.10:FF:000014">
    <property type="entry name" value="N-acetyl-gamma-glutamyl-phosphate reductase"/>
    <property type="match status" value="1"/>
</dbReference>
<keyword evidence="11" id="KW-1185">Reference proteome</keyword>
<sequence>MKKVAIIGASGYSGIELTKLIKQHPYLEISGLFVSETSTDKYKNINELYPEVIGTIDYILKPLIAHEFDFINDNCDYVCLCTDHFVSLNLAKKFLSMDKVVVDLSGAFRLENKEYYEKYYGFMHNHSDLLDFADYGLAEWNKNSISSSKLIAVPGCYPTAALMALKPLKKCGLIEENNKIIVNAVSGISGAGRKATLNNSFCEVSLKPYGLFTHRHTPEINQYLGIDVLFTPHVGNFKRGILETIYVELNEWVTTEQIEDSFKYYQNMHLVRVLNKRLPTIDGVVGTPFVDIGWESQGNQLIIVVAIDNLLKGAASQAVQCMNLNCGLPSEHGLL</sequence>
<dbReference type="PANTHER" id="PTHR32338">
    <property type="entry name" value="N-ACETYL-GAMMA-GLUTAMYL-PHOSPHATE REDUCTASE, CHLOROPLASTIC-RELATED-RELATED"/>
    <property type="match status" value="1"/>
</dbReference>
<dbReference type="PROSITE" id="PS01224">
    <property type="entry name" value="ARGC"/>
    <property type="match status" value="1"/>
</dbReference>
<dbReference type="GO" id="GO:0005737">
    <property type="term" value="C:cytoplasm"/>
    <property type="evidence" value="ECO:0007669"/>
    <property type="project" value="UniProtKB-SubCell"/>
</dbReference>
<accession>A0A220VGI6</accession>
<feature type="domain" description="Semialdehyde dehydrogenase NAD-binding" evidence="9">
    <location>
        <begin position="3"/>
        <end position="148"/>
    </location>
</feature>
<feature type="active site" evidence="7 8">
    <location>
        <position position="156"/>
    </location>
</feature>
<evidence type="ECO:0000256" key="5">
    <source>
        <dbReference type="ARBA" id="ARBA00023002"/>
    </source>
</evidence>
<evidence type="ECO:0000256" key="7">
    <source>
        <dbReference type="HAMAP-Rule" id="MF_00150"/>
    </source>
</evidence>
<dbReference type="GO" id="GO:0051287">
    <property type="term" value="F:NAD binding"/>
    <property type="evidence" value="ECO:0007669"/>
    <property type="project" value="InterPro"/>
</dbReference>
<evidence type="ECO:0000256" key="1">
    <source>
        <dbReference type="ARBA" id="ARBA00004862"/>
    </source>
</evidence>
<evidence type="ECO:0000313" key="11">
    <source>
        <dbReference type="Proteomes" id="UP000242175"/>
    </source>
</evidence>
<keyword evidence="3 7" id="KW-0028">Amino-acid biosynthesis</keyword>
<dbReference type="KEGG" id="pmai:CF386_08315"/>
<dbReference type="Pfam" id="PF22698">
    <property type="entry name" value="Semialdhyde_dhC_1"/>
    <property type="match status" value="1"/>
</dbReference>
<dbReference type="CDD" id="cd17895">
    <property type="entry name" value="AGPR_1_N"/>
    <property type="match status" value="1"/>
</dbReference>
<evidence type="ECO:0000259" key="9">
    <source>
        <dbReference type="SMART" id="SM00859"/>
    </source>
</evidence>
<keyword evidence="7" id="KW-0963">Cytoplasm</keyword>
<organism evidence="10 11">
    <name type="scientific">Paraphotobacterium marinum</name>
    <dbReference type="NCBI Taxonomy" id="1755811"/>
    <lineage>
        <taxon>Bacteria</taxon>
        <taxon>Pseudomonadati</taxon>
        <taxon>Pseudomonadota</taxon>
        <taxon>Gammaproteobacteria</taxon>
        <taxon>Vibrionales</taxon>
        <taxon>Vibrionaceae</taxon>
        <taxon>Paraphotobacterium</taxon>
    </lineage>
</organism>
<dbReference type="EMBL" id="CP022356">
    <property type="protein sequence ID" value="ASK79063.1"/>
    <property type="molecule type" value="Genomic_DNA"/>
</dbReference>
<name>A0A220VGI6_9GAMM</name>
<evidence type="ECO:0000313" key="10">
    <source>
        <dbReference type="EMBL" id="ASK79063.1"/>
    </source>
</evidence>
<dbReference type="InterPro" id="IPR023013">
    <property type="entry name" value="AGPR_AS"/>
</dbReference>